<gene>
    <name evidence="1" type="ORF">A3F00_03220</name>
</gene>
<comment type="caution">
    <text evidence="1">The sequence shown here is derived from an EMBL/GenBank/DDBJ whole genome shotgun (WGS) entry which is preliminary data.</text>
</comment>
<protein>
    <submittedName>
        <fullName evidence="1">Uncharacterized protein</fullName>
    </submittedName>
</protein>
<dbReference type="Proteomes" id="UP000176527">
    <property type="component" value="Unassembled WGS sequence"/>
</dbReference>
<reference evidence="1 2" key="1">
    <citation type="journal article" date="2016" name="Nat. Commun.">
        <title>Thousands of microbial genomes shed light on interconnected biogeochemical processes in an aquifer system.</title>
        <authorList>
            <person name="Anantharaman K."/>
            <person name="Brown C.T."/>
            <person name="Hug L.A."/>
            <person name="Sharon I."/>
            <person name="Castelle C.J."/>
            <person name="Probst A.J."/>
            <person name="Thomas B.C."/>
            <person name="Singh A."/>
            <person name="Wilkins M.J."/>
            <person name="Karaoz U."/>
            <person name="Brodie E.L."/>
            <person name="Williams K.H."/>
            <person name="Hubbard S.S."/>
            <person name="Banfield J.F."/>
        </authorList>
    </citation>
    <scope>NUCLEOTIDE SEQUENCE [LARGE SCALE GENOMIC DNA]</scope>
</reference>
<dbReference type="EMBL" id="MFDE01000036">
    <property type="protein sequence ID" value="OGE37828.1"/>
    <property type="molecule type" value="Genomic_DNA"/>
</dbReference>
<accession>A0A1F5KAI2</accession>
<name>A0A1F5KAI2_9BACT</name>
<organism evidence="1 2">
    <name type="scientific">Candidatus Daviesbacteria bacterium RIFCSPHIGHO2_12_FULL_37_11</name>
    <dbReference type="NCBI Taxonomy" id="1797777"/>
    <lineage>
        <taxon>Bacteria</taxon>
        <taxon>Candidatus Daviesiibacteriota</taxon>
    </lineage>
</organism>
<evidence type="ECO:0000313" key="1">
    <source>
        <dbReference type="EMBL" id="OGE37828.1"/>
    </source>
</evidence>
<evidence type="ECO:0000313" key="2">
    <source>
        <dbReference type="Proteomes" id="UP000176527"/>
    </source>
</evidence>
<dbReference type="AlphaFoldDB" id="A0A1F5KAI2"/>
<sequence length="139" mass="15457">MSNEILIDRELLIGCNTKLNLSDRYMAELIATIAGEKFRCGITETIDELSEGLRINANNNEFKGVIIFDTDLDNFVKEAVGVVGEISDKTIPIGVITTDDESLFILSDKMRLLRLTIGEPVHLIEEFISTLIRTVPQSA</sequence>
<proteinExistence type="predicted"/>